<feature type="compositionally biased region" description="Basic and acidic residues" evidence="1">
    <location>
        <begin position="349"/>
        <end position="364"/>
    </location>
</feature>
<sequence length="375" mass="41584">MTKQTKIRAALLVALLAIALAGSFIYWSNQPIESNSDLVVSQDEVEPLTPATTNQPEKSLEDWARLYKDLKLVDAHNHGAANVANGMKNDMWNQYGVDRIVLFGNVSDPSALHTDKLAWEAYQQHPERFIPFASGINLLESDGVQMAKDYLERGFFGLGEIAAASTHSEALAHSLWKTEHPMDGALPDIYALCAQYKAPLLMHIDPPAGYPMQMLEEAATKYPDTIFIFAHANAFNSPDNIRSLLKAHSNVYADFFAGFTVFNPSSAYKLEDYVPVIKEYPDRFLLGTDSGYGISSEEDAIQAIYMLIEVVDDPEVAEKIASGNIERLIREQRATRTQLAAISQLEDKSGKKFDTSNMSKEEAGRLLIDADQASE</sequence>
<keyword evidence="4" id="KW-1185">Reference proteome</keyword>
<protein>
    <submittedName>
        <fullName evidence="3">Predicted metal-dependent hydrolase, TIM-barrel fold</fullName>
    </submittedName>
</protein>
<evidence type="ECO:0000256" key="1">
    <source>
        <dbReference type="SAM" id="MobiDB-lite"/>
    </source>
</evidence>
<reference evidence="3 4" key="1">
    <citation type="submission" date="2017-04" db="EMBL/GenBank/DDBJ databases">
        <authorList>
            <person name="Afonso C.L."/>
            <person name="Miller P.J."/>
            <person name="Scott M.A."/>
            <person name="Spackman E."/>
            <person name="Goraichik I."/>
            <person name="Dimitrov K.M."/>
            <person name="Suarez D.L."/>
            <person name="Swayne D.E."/>
        </authorList>
    </citation>
    <scope>NUCLEOTIDE SEQUENCE [LARGE SCALE GENOMIC DNA]</scope>
    <source>
        <strain evidence="3 4">11</strain>
    </source>
</reference>
<dbReference type="Proteomes" id="UP000193834">
    <property type="component" value="Unassembled WGS sequence"/>
</dbReference>
<dbReference type="InterPro" id="IPR006680">
    <property type="entry name" value="Amidohydro-rel"/>
</dbReference>
<organism evidence="3 4">
    <name type="scientific">Paenibacillus aquistagni</name>
    <dbReference type="NCBI Taxonomy" id="1852522"/>
    <lineage>
        <taxon>Bacteria</taxon>
        <taxon>Bacillati</taxon>
        <taxon>Bacillota</taxon>
        <taxon>Bacilli</taxon>
        <taxon>Bacillales</taxon>
        <taxon>Paenibacillaceae</taxon>
        <taxon>Paenibacillus</taxon>
    </lineage>
</organism>
<dbReference type="Pfam" id="PF04909">
    <property type="entry name" value="Amidohydro_2"/>
    <property type="match status" value="1"/>
</dbReference>
<dbReference type="AlphaFoldDB" id="A0A1X7J5Z4"/>
<feature type="region of interest" description="Disordered" evidence="1">
    <location>
        <begin position="349"/>
        <end position="375"/>
    </location>
</feature>
<dbReference type="OrthoDB" id="581098at2"/>
<dbReference type="STRING" id="1852522.SAMN06295960_1244"/>
<evidence type="ECO:0000259" key="2">
    <source>
        <dbReference type="Pfam" id="PF04909"/>
    </source>
</evidence>
<gene>
    <name evidence="3" type="ORF">SAMN06295960_1244</name>
</gene>
<evidence type="ECO:0000313" key="4">
    <source>
        <dbReference type="Proteomes" id="UP000193834"/>
    </source>
</evidence>
<dbReference type="GO" id="GO:0016787">
    <property type="term" value="F:hydrolase activity"/>
    <property type="evidence" value="ECO:0007669"/>
    <property type="project" value="UniProtKB-KW"/>
</dbReference>
<keyword evidence="3" id="KW-0378">Hydrolase</keyword>
<proteinExistence type="predicted"/>
<accession>A0A1X7J5Z4</accession>
<dbReference type="Gene3D" id="3.20.20.140">
    <property type="entry name" value="Metal-dependent hydrolases"/>
    <property type="match status" value="1"/>
</dbReference>
<dbReference type="EMBL" id="FXAZ01000001">
    <property type="protein sequence ID" value="SMG22912.1"/>
    <property type="molecule type" value="Genomic_DNA"/>
</dbReference>
<name>A0A1X7J5Z4_9BACL</name>
<dbReference type="RefSeq" id="WP_085493409.1">
    <property type="nucleotide sequence ID" value="NZ_FXAZ01000001.1"/>
</dbReference>
<dbReference type="SUPFAM" id="SSF51556">
    <property type="entry name" value="Metallo-dependent hydrolases"/>
    <property type="match status" value="1"/>
</dbReference>
<evidence type="ECO:0000313" key="3">
    <source>
        <dbReference type="EMBL" id="SMG22912.1"/>
    </source>
</evidence>
<feature type="domain" description="Amidohydrolase-related" evidence="2">
    <location>
        <begin position="106"/>
        <end position="329"/>
    </location>
</feature>
<dbReference type="InterPro" id="IPR032466">
    <property type="entry name" value="Metal_Hydrolase"/>
</dbReference>